<proteinExistence type="predicted"/>
<dbReference type="EMBL" id="PQVF01000008">
    <property type="protein sequence ID" value="POY36083.1"/>
    <property type="molecule type" value="Genomic_DNA"/>
</dbReference>
<name>A0A2S5A1T8_9SPHI</name>
<feature type="chain" id="PRO_5015491199" evidence="1">
    <location>
        <begin position="28"/>
        <end position="469"/>
    </location>
</feature>
<dbReference type="InterPro" id="IPR017853">
    <property type="entry name" value="GH"/>
</dbReference>
<dbReference type="SUPFAM" id="SSF51445">
    <property type="entry name" value="(Trans)glycosidases"/>
    <property type="match status" value="1"/>
</dbReference>
<dbReference type="Proteomes" id="UP000236893">
    <property type="component" value="Unassembled WGS sequence"/>
</dbReference>
<dbReference type="Gene3D" id="2.60.40.1180">
    <property type="entry name" value="Golgi alpha-mannosidase II"/>
    <property type="match status" value="1"/>
</dbReference>
<protein>
    <submittedName>
        <fullName evidence="3">Alpha-amylase</fullName>
    </submittedName>
</protein>
<dbReference type="PANTHER" id="PTHR47786">
    <property type="entry name" value="ALPHA-1,4-GLUCAN:MALTOSE-1-PHOSPHATE MALTOSYLTRANSFERASE"/>
    <property type="match status" value="1"/>
</dbReference>
<evidence type="ECO:0000313" key="4">
    <source>
        <dbReference type="Proteomes" id="UP000236893"/>
    </source>
</evidence>
<keyword evidence="4" id="KW-1185">Reference proteome</keyword>
<dbReference type="PANTHER" id="PTHR47786:SF2">
    <property type="entry name" value="GLYCOSYL HYDROLASE FAMILY 13 CATALYTIC DOMAIN-CONTAINING PROTEIN"/>
    <property type="match status" value="1"/>
</dbReference>
<dbReference type="GO" id="GO:0005975">
    <property type="term" value="P:carbohydrate metabolic process"/>
    <property type="evidence" value="ECO:0007669"/>
    <property type="project" value="InterPro"/>
</dbReference>
<dbReference type="OrthoDB" id="9806009at2"/>
<evidence type="ECO:0000313" key="3">
    <source>
        <dbReference type="EMBL" id="POY36083.1"/>
    </source>
</evidence>
<dbReference type="AlphaFoldDB" id="A0A2S5A1T8"/>
<reference evidence="3 4" key="1">
    <citation type="submission" date="2018-01" db="EMBL/GenBank/DDBJ databases">
        <authorList>
            <person name="Gaut B.S."/>
            <person name="Morton B.R."/>
            <person name="Clegg M.T."/>
            <person name="Duvall M.R."/>
        </authorList>
    </citation>
    <scope>NUCLEOTIDE SEQUENCE [LARGE SCALE GENOMIC DNA]</scope>
    <source>
        <strain evidence="3 4">HR-AV</strain>
    </source>
</reference>
<comment type="caution">
    <text evidence="3">The sequence shown here is derived from an EMBL/GenBank/DDBJ whole genome shotgun (WGS) entry which is preliminary data.</text>
</comment>
<sequence>MKYITIPSKMTLVYALLALSFSFFDCKKGDDPAPIKPPPVQQVDPPAYAAPYQGVPDTKDVVMYEVNIRAFSSEGNLKGVQKRLDNIKALGVNVIWLMPINPVGQLKSAGGLGSPYAVKNYKEVNPEFGNLEDLRTLVKEAHNRGMSLIIDWVANHTAWDNPWIANKSWYKQDASGNIIIPPNTNWNDVAALDYNNQDMRKEMIRSMKYWVLAANIDGFRCDAADLMPYDFWKQAIDTLKKFDDRKLVLLAEGSRANHFNAGFQLNYGWDYYKTLKDVFKGTQADGNLFTTSAQEFLNIPQGSTKLRFTTNHDETAWDDTPVGLFSGKRGSMAAFALTSYMGGSTLLYNGQEVGSTKKLSFFERDPINWSENPDMVTEYQKLIAFKKSSEAVINGTIQTFADPSIIVFKRAYNGKEVLVIVNTNNSAINYNVAAALQNTTWTNAMSNSDVTLGTSLSLQPYDYYILNKK</sequence>
<feature type="signal peptide" evidence="1">
    <location>
        <begin position="1"/>
        <end position="27"/>
    </location>
</feature>
<gene>
    <name evidence="3" type="ORF">C3K47_12860</name>
</gene>
<dbReference type="InterPro" id="IPR013780">
    <property type="entry name" value="Glyco_hydro_b"/>
</dbReference>
<evidence type="ECO:0000259" key="2">
    <source>
        <dbReference type="SMART" id="SM00642"/>
    </source>
</evidence>
<dbReference type="Gene3D" id="3.20.20.80">
    <property type="entry name" value="Glycosidases"/>
    <property type="match status" value="1"/>
</dbReference>
<dbReference type="SUPFAM" id="SSF51011">
    <property type="entry name" value="Glycosyl hydrolase domain"/>
    <property type="match status" value="1"/>
</dbReference>
<accession>A0A2S5A1T8</accession>
<evidence type="ECO:0000256" key="1">
    <source>
        <dbReference type="SAM" id="SignalP"/>
    </source>
</evidence>
<dbReference type="Pfam" id="PF00128">
    <property type="entry name" value="Alpha-amylase"/>
    <property type="match status" value="2"/>
</dbReference>
<dbReference type="RefSeq" id="WP_103789546.1">
    <property type="nucleotide sequence ID" value="NZ_PQVF01000008.1"/>
</dbReference>
<feature type="domain" description="Glycosyl hydrolase family 13 catalytic" evidence="2">
    <location>
        <begin position="65"/>
        <end position="386"/>
    </location>
</feature>
<organism evidence="3 4">
    <name type="scientific">Solitalea longa</name>
    <dbReference type="NCBI Taxonomy" id="2079460"/>
    <lineage>
        <taxon>Bacteria</taxon>
        <taxon>Pseudomonadati</taxon>
        <taxon>Bacteroidota</taxon>
        <taxon>Sphingobacteriia</taxon>
        <taxon>Sphingobacteriales</taxon>
        <taxon>Sphingobacteriaceae</taxon>
        <taxon>Solitalea</taxon>
    </lineage>
</organism>
<dbReference type="InterPro" id="IPR032091">
    <property type="entry name" value="Malt_amylase-like_C"/>
</dbReference>
<dbReference type="InterPro" id="IPR006047">
    <property type="entry name" value="GH13_cat_dom"/>
</dbReference>
<dbReference type="CDD" id="cd11313">
    <property type="entry name" value="AmyAc_arch_bac_AmyA"/>
    <property type="match status" value="1"/>
</dbReference>
<dbReference type="SMART" id="SM00642">
    <property type="entry name" value="Aamy"/>
    <property type="match status" value="1"/>
</dbReference>
<dbReference type="Pfam" id="PF16657">
    <property type="entry name" value="Malt_amylase_C"/>
    <property type="match status" value="1"/>
</dbReference>
<keyword evidence="1" id="KW-0732">Signal</keyword>